<dbReference type="PANTHER" id="PTHR10127:SF814">
    <property type="entry name" value="MEPRIN A SUBUNIT BETA"/>
    <property type="match status" value="1"/>
</dbReference>
<dbReference type="GO" id="GO:0006508">
    <property type="term" value="P:proteolysis"/>
    <property type="evidence" value="ECO:0007669"/>
    <property type="project" value="UniProtKB-KW"/>
</dbReference>
<feature type="domain" description="Peptidase M12A" evidence="3">
    <location>
        <begin position="196"/>
        <end position="396"/>
    </location>
</feature>
<comment type="cofactor">
    <cofactor evidence="1 2">
        <name>Zn(2+)</name>
        <dbReference type="ChEBI" id="CHEBI:29105"/>
    </cofactor>
    <text evidence="1 2">Binds 1 zinc ion per subunit.</text>
</comment>
<proteinExistence type="predicted"/>
<dbReference type="AlphaFoldDB" id="A0A4C1UNM2"/>
<reference evidence="4 5" key="1">
    <citation type="journal article" date="2019" name="Commun. Biol.">
        <title>The bagworm genome reveals a unique fibroin gene that provides high tensile strength.</title>
        <authorList>
            <person name="Kono N."/>
            <person name="Nakamura H."/>
            <person name="Ohtoshi R."/>
            <person name="Tomita M."/>
            <person name="Numata K."/>
            <person name="Arakawa K."/>
        </authorList>
    </citation>
    <scope>NUCLEOTIDE SEQUENCE [LARGE SCALE GENOMIC DNA]</scope>
</reference>
<sequence length="400" mass="45314">MLRLSLVVLAVGLAAAVPPVTRSRNDIEAFRSFLESTKIGGYDDRFCRIVTKTRKDANLYIQRATANPAANAEENSGKYEGDIVLDDFIIEDMLAQYAQGRNAYTWPNTHWPNDTVVWEFGEGEFGRMVGHSRPWIAVTRAEGEGDNEGHIIAHAGVESLPFFAGIILARGHNLKTKSVLSILVHVLVHEFMSIYYALAGWSGNRERTKRKRGKEKGPLQQAAIEAGIKDIEENSCIKFRYREPEDTVFVRLTGHPNGCYAHVGYWASRGVHTLNLARNTPGVGCFRHATIVHEWLHILGFLHMQSTYNRDDYVQIVEENLQPGTEHNFAIYTSDLVSNLDVEYDYVSCMHYGPFAFSVNGLPTIVALREHEGVMGQREYITEKDWIRLRRHYNCPGAWD</sequence>
<feature type="binding site" evidence="1">
    <location>
        <position position="297"/>
    </location>
    <ligand>
        <name>Zn(2+)</name>
        <dbReference type="ChEBI" id="CHEBI:29105"/>
        <note>catalytic</note>
    </ligand>
</feature>
<keyword evidence="1 2" id="KW-0378">Hydrolase</keyword>
<dbReference type="GO" id="GO:0008270">
    <property type="term" value="F:zinc ion binding"/>
    <property type="evidence" value="ECO:0007669"/>
    <property type="project" value="UniProtKB-UniRule"/>
</dbReference>
<dbReference type="Gene3D" id="3.40.390.10">
    <property type="entry name" value="Collagenase (Catalytic Domain)"/>
    <property type="match status" value="1"/>
</dbReference>
<accession>A0A4C1UNM2</accession>
<evidence type="ECO:0000313" key="5">
    <source>
        <dbReference type="Proteomes" id="UP000299102"/>
    </source>
</evidence>
<keyword evidence="1 2" id="KW-0862">Zinc</keyword>
<dbReference type="SMART" id="SM00235">
    <property type="entry name" value="ZnMc"/>
    <property type="match status" value="1"/>
</dbReference>
<keyword evidence="1 2" id="KW-0645">Protease</keyword>
<feature type="chain" id="PRO_5019882709" description="Metalloendopeptidase" evidence="2">
    <location>
        <begin position="17"/>
        <end position="400"/>
    </location>
</feature>
<dbReference type="STRING" id="151549.A0A4C1UNM2"/>
<keyword evidence="5" id="KW-1185">Reference proteome</keyword>
<name>A0A4C1UNM2_EUMVA</name>
<evidence type="ECO:0000259" key="3">
    <source>
        <dbReference type="PROSITE" id="PS51864"/>
    </source>
</evidence>
<dbReference type="InterPro" id="IPR006026">
    <property type="entry name" value="Peptidase_Metallo"/>
</dbReference>
<protein>
    <recommendedName>
        <fullName evidence="2">Metalloendopeptidase</fullName>
        <ecNumber evidence="2">3.4.24.-</ecNumber>
    </recommendedName>
</protein>
<dbReference type="InterPro" id="IPR024079">
    <property type="entry name" value="MetalloPept_cat_dom_sf"/>
</dbReference>
<dbReference type="Pfam" id="PF01400">
    <property type="entry name" value="Astacin"/>
    <property type="match status" value="1"/>
</dbReference>
<gene>
    <name evidence="4" type="primary">Semp1</name>
    <name evidence="4" type="ORF">EVAR_94182_1</name>
</gene>
<evidence type="ECO:0000256" key="1">
    <source>
        <dbReference type="PROSITE-ProRule" id="PRU01211"/>
    </source>
</evidence>
<dbReference type="EMBL" id="BGZK01000199">
    <property type="protein sequence ID" value="GBP27780.1"/>
    <property type="molecule type" value="Genomic_DNA"/>
</dbReference>
<feature type="binding site" evidence="1">
    <location>
        <position position="293"/>
    </location>
    <ligand>
        <name>Zn(2+)</name>
        <dbReference type="ChEBI" id="CHEBI:29105"/>
        <note>catalytic</note>
    </ligand>
</feature>
<feature type="signal peptide" evidence="2">
    <location>
        <begin position="1"/>
        <end position="16"/>
    </location>
</feature>
<feature type="active site" evidence="1">
    <location>
        <position position="294"/>
    </location>
</feature>
<evidence type="ECO:0000256" key="2">
    <source>
        <dbReference type="RuleBase" id="RU361183"/>
    </source>
</evidence>
<keyword evidence="2" id="KW-0732">Signal</keyword>
<dbReference type="OrthoDB" id="291007at2759"/>
<dbReference type="Proteomes" id="UP000299102">
    <property type="component" value="Unassembled WGS sequence"/>
</dbReference>
<dbReference type="InterPro" id="IPR001506">
    <property type="entry name" value="Peptidase_M12A"/>
</dbReference>
<dbReference type="PRINTS" id="PR00480">
    <property type="entry name" value="ASTACIN"/>
</dbReference>
<dbReference type="GO" id="GO:0004222">
    <property type="term" value="F:metalloendopeptidase activity"/>
    <property type="evidence" value="ECO:0007669"/>
    <property type="project" value="UniProtKB-UniRule"/>
</dbReference>
<comment type="caution">
    <text evidence="4">The sequence shown here is derived from an EMBL/GenBank/DDBJ whole genome shotgun (WGS) entry which is preliminary data.</text>
</comment>
<keyword evidence="1 2" id="KW-0479">Metal-binding</keyword>
<dbReference type="PROSITE" id="PS51864">
    <property type="entry name" value="ASTACIN"/>
    <property type="match status" value="1"/>
</dbReference>
<organism evidence="4 5">
    <name type="scientific">Eumeta variegata</name>
    <name type="common">Bagworm moth</name>
    <name type="synonym">Eumeta japonica</name>
    <dbReference type="NCBI Taxonomy" id="151549"/>
    <lineage>
        <taxon>Eukaryota</taxon>
        <taxon>Metazoa</taxon>
        <taxon>Ecdysozoa</taxon>
        <taxon>Arthropoda</taxon>
        <taxon>Hexapoda</taxon>
        <taxon>Insecta</taxon>
        <taxon>Pterygota</taxon>
        <taxon>Neoptera</taxon>
        <taxon>Endopterygota</taxon>
        <taxon>Lepidoptera</taxon>
        <taxon>Glossata</taxon>
        <taxon>Ditrysia</taxon>
        <taxon>Tineoidea</taxon>
        <taxon>Psychidae</taxon>
        <taxon>Oiketicinae</taxon>
        <taxon>Eumeta</taxon>
    </lineage>
</organism>
<dbReference type="PANTHER" id="PTHR10127">
    <property type="entry name" value="DISCOIDIN, CUB, EGF, LAMININ , AND ZINC METALLOPROTEASE DOMAIN CONTAINING"/>
    <property type="match status" value="1"/>
</dbReference>
<dbReference type="CDD" id="cd04280">
    <property type="entry name" value="ZnMc_astacin_like"/>
    <property type="match status" value="1"/>
</dbReference>
<comment type="caution">
    <text evidence="1">Lacks conserved residue(s) required for the propagation of feature annotation.</text>
</comment>
<feature type="binding site" evidence="1">
    <location>
        <position position="303"/>
    </location>
    <ligand>
        <name>Zn(2+)</name>
        <dbReference type="ChEBI" id="CHEBI:29105"/>
        <note>catalytic</note>
    </ligand>
</feature>
<dbReference type="SUPFAM" id="SSF55486">
    <property type="entry name" value="Metalloproteases ('zincins'), catalytic domain"/>
    <property type="match status" value="1"/>
</dbReference>
<dbReference type="EC" id="3.4.24.-" evidence="2"/>
<keyword evidence="1 2" id="KW-0482">Metalloprotease</keyword>
<evidence type="ECO:0000313" key="4">
    <source>
        <dbReference type="EMBL" id="GBP27780.1"/>
    </source>
</evidence>
<dbReference type="InterPro" id="IPR034035">
    <property type="entry name" value="Astacin-like_dom"/>
</dbReference>